<dbReference type="PROSITE" id="PS51779">
    <property type="entry name" value="POTRA"/>
    <property type="match status" value="3"/>
</dbReference>
<evidence type="ECO:0000259" key="10">
    <source>
        <dbReference type="PROSITE" id="PS51779"/>
    </source>
</evidence>
<evidence type="ECO:0000256" key="3">
    <source>
        <dbReference type="ARBA" id="ARBA00022692"/>
    </source>
</evidence>
<name>A0A8J3A691_9PROT</name>
<dbReference type="Gene3D" id="2.40.160.50">
    <property type="entry name" value="membrane protein fhac: a member of the omp85/tpsb transporter family"/>
    <property type="match status" value="1"/>
</dbReference>
<feature type="domain" description="POTRA" evidence="10">
    <location>
        <begin position="124"/>
        <end position="201"/>
    </location>
</feature>
<evidence type="ECO:0000256" key="6">
    <source>
        <dbReference type="ARBA" id="ARBA00023136"/>
    </source>
</evidence>
<keyword evidence="5 8" id="KW-0677">Repeat</keyword>
<dbReference type="Gene3D" id="3.10.20.310">
    <property type="entry name" value="membrane protein fhac"/>
    <property type="match status" value="5"/>
</dbReference>
<comment type="similarity">
    <text evidence="8">Belongs to the BamA family.</text>
</comment>
<evidence type="ECO:0000256" key="8">
    <source>
        <dbReference type="HAMAP-Rule" id="MF_01430"/>
    </source>
</evidence>
<comment type="subunit">
    <text evidence="8">Part of the Bam complex.</text>
</comment>
<dbReference type="EMBL" id="BMGZ01000001">
    <property type="protein sequence ID" value="GGH96263.1"/>
    <property type="molecule type" value="Genomic_DNA"/>
</dbReference>
<feature type="domain" description="POTRA" evidence="10">
    <location>
        <begin position="56"/>
        <end position="123"/>
    </location>
</feature>
<dbReference type="GO" id="GO:0051205">
    <property type="term" value="P:protein insertion into membrane"/>
    <property type="evidence" value="ECO:0007669"/>
    <property type="project" value="UniProtKB-UniRule"/>
</dbReference>
<keyword evidence="6 8" id="KW-0472">Membrane</keyword>
<evidence type="ECO:0000256" key="4">
    <source>
        <dbReference type="ARBA" id="ARBA00022729"/>
    </source>
</evidence>
<protein>
    <recommendedName>
        <fullName evidence="8 9">Outer membrane protein assembly factor BamA</fullName>
    </recommendedName>
</protein>
<dbReference type="Proteomes" id="UP000621856">
    <property type="component" value="Unassembled WGS sequence"/>
</dbReference>
<reference evidence="11" key="1">
    <citation type="journal article" date="2014" name="Int. J. Syst. Evol. Microbiol.">
        <title>Complete genome sequence of Corynebacterium casei LMG S-19264T (=DSM 44701T), isolated from a smear-ripened cheese.</title>
        <authorList>
            <consortium name="US DOE Joint Genome Institute (JGI-PGF)"/>
            <person name="Walter F."/>
            <person name="Albersmeier A."/>
            <person name="Kalinowski J."/>
            <person name="Ruckert C."/>
        </authorList>
    </citation>
    <scope>NUCLEOTIDE SEQUENCE</scope>
    <source>
        <strain evidence="11">CGMCC 1.14984</strain>
    </source>
</reference>
<dbReference type="PIRSF" id="PIRSF006076">
    <property type="entry name" value="OM_assembly_OMP85"/>
    <property type="match status" value="1"/>
</dbReference>
<keyword evidence="3 8" id="KW-0812">Transmembrane</keyword>
<reference evidence="11" key="2">
    <citation type="submission" date="2020-09" db="EMBL/GenBank/DDBJ databases">
        <authorList>
            <person name="Sun Q."/>
            <person name="Zhou Y."/>
        </authorList>
    </citation>
    <scope>NUCLEOTIDE SEQUENCE</scope>
    <source>
        <strain evidence="11">CGMCC 1.14984</strain>
    </source>
</reference>
<sequence length="849" mass="94291" precursor="true">MHRAPFIVFSRLRRAVLKSVSVLPVAAALIISGQAAAQTQPVPDAPAPTAQQEQTALVRQVVVQGNQRIEADTVRSYLTIGAGQQVDQQSLDTALKTLFGTGLFSDVNIALVDNVLVVEVEENPIVNRIIYEGNRRTKEDKFAEEVQLAPRVIYTQSKVQSDVQRIIEVYRRSGRFAATVTPKITELPQNRVDVIFEIDEGPVTGVSKINFIGNDVYTDAELRDVVLTAESRWWNIFESNDNYDPDRLEYDRELLRKHYTQSGYADFQVVSAVAELTPDREEFFITFQVDEGPKYEFGNIDVQTTLERVNEDLLRRTVPIRSGTTFNSELIESATEAITYSTGISGYAFVDVNPQLTRNTEARTVDVTFRVNEGPRVYIERINIGGNTNTLDRVIRREMSLIEGDAFNKILVERSERRVQGLGYFSDVEISESPGSAPDRTILDLKVTEQSTGSFSVGAGVSSTDNFIANMSIEQRNLLGRGQLLQLDLRASSRTRSAQLSFREPYFLDRNLAAGFDVYNTRLDYEEAGFVQDSLGGGLNVGFPVSESARLNLNYLLRRDSVLIESNFTGFVEDEDDASTLVLPGADFTTSPSQGGFAVSGEFCDFIANQLQPTCESRGDFLTSALGYSLNFNRLDNPYRPTNGWRASLSQTFAGVGGDVQYLKTQFASAHYKSLPFDFVGSLKLNVGYVDGWGGDKIRLTDRFYRGGSTFRGFEIAGIGPRQVRPQGQRDRAIGAKAFVVGTAEMLLPLPFPEEYGIRASLFTDVGTAGIVDEDDKRLNDDIANYVDYNGDGIFDEPIQDDLSLRASAGISIDWNSPFGPVRIDIAEAILREDYDETESFRFSAGGQF</sequence>
<evidence type="ECO:0000256" key="7">
    <source>
        <dbReference type="ARBA" id="ARBA00023237"/>
    </source>
</evidence>
<dbReference type="PANTHER" id="PTHR12815">
    <property type="entry name" value="SORTING AND ASSEMBLY MACHINERY SAMM50 PROTEIN FAMILY MEMBER"/>
    <property type="match status" value="1"/>
</dbReference>
<keyword evidence="7 8" id="KW-0998">Cell outer membrane</keyword>
<evidence type="ECO:0000256" key="9">
    <source>
        <dbReference type="NCBIfam" id="TIGR03303"/>
    </source>
</evidence>
<evidence type="ECO:0000256" key="5">
    <source>
        <dbReference type="ARBA" id="ARBA00022737"/>
    </source>
</evidence>
<evidence type="ECO:0000256" key="2">
    <source>
        <dbReference type="ARBA" id="ARBA00022452"/>
    </source>
</evidence>
<comment type="function">
    <text evidence="8">Part of the outer membrane protein assembly complex, which is involved in assembly and insertion of beta-barrel proteins into the outer membrane.</text>
</comment>
<keyword evidence="4 8" id="KW-0732">Signal</keyword>
<dbReference type="InterPro" id="IPR034746">
    <property type="entry name" value="POTRA"/>
</dbReference>
<organism evidence="11 12">
    <name type="scientific">Aquisalinus luteolus</name>
    <dbReference type="NCBI Taxonomy" id="1566827"/>
    <lineage>
        <taxon>Bacteria</taxon>
        <taxon>Pseudomonadati</taxon>
        <taxon>Pseudomonadota</taxon>
        <taxon>Alphaproteobacteria</taxon>
        <taxon>Parvularculales</taxon>
        <taxon>Parvularculaceae</taxon>
        <taxon>Aquisalinus</taxon>
    </lineage>
</organism>
<evidence type="ECO:0000313" key="12">
    <source>
        <dbReference type="Proteomes" id="UP000621856"/>
    </source>
</evidence>
<comment type="subcellular location">
    <subcellularLocation>
        <location evidence="8">Cell outer membrane</location>
    </subcellularLocation>
    <subcellularLocation>
        <location evidence="1">Membrane</location>
    </subcellularLocation>
</comment>
<dbReference type="Pfam" id="PF01103">
    <property type="entry name" value="Omp85"/>
    <property type="match status" value="1"/>
</dbReference>
<dbReference type="GO" id="GO:0009279">
    <property type="term" value="C:cell outer membrane"/>
    <property type="evidence" value="ECO:0007669"/>
    <property type="project" value="UniProtKB-SubCell"/>
</dbReference>
<dbReference type="InterPro" id="IPR000184">
    <property type="entry name" value="Bac_surfAg_D15"/>
</dbReference>
<feature type="signal peptide" evidence="8">
    <location>
        <begin position="1"/>
        <end position="37"/>
    </location>
</feature>
<evidence type="ECO:0000313" key="11">
    <source>
        <dbReference type="EMBL" id="GGH96263.1"/>
    </source>
</evidence>
<keyword evidence="2 8" id="KW-1134">Transmembrane beta strand</keyword>
<feature type="domain" description="POTRA" evidence="10">
    <location>
        <begin position="377"/>
        <end position="450"/>
    </location>
</feature>
<evidence type="ECO:0000256" key="1">
    <source>
        <dbReference type="ARBA" id="ARBA00004370"/>
    </source>
</evidence>
<gene>
    <name evidence="8 11" type="primary">bamA</name>
    <name evidence="11" type="ORF">GCM10011355_14750</name>
</gene>
<dbReference type="InterPro" id="IPR039910">
    <property type="entry name" value="D15-like"/>
</dbReference>
<accession>A0A8J3A691</accession>
<dbReference type="PANTHER" id="PTHR12815:SF23">
    <property type="entry name" value="OUTER MEMBRANE PROTEIN ASSEMBLY FACTOR BAMA"/>
    <property type="match status" value="1"/>
</dbReference>
<dbReference type="AlphaFoldDB" id="A0A8J3A691"/>
<dbReference type="Pfam" id="PF07244">
    <property type="entry name" value="POTRA"/>
    <property type="match status" value="5"/>
</dbReference>
<dbReference type="NCBIfam" id="TIGR03303">
    <property type="entry name" value="OM_YaeT"/>
    <property type="match status" value="1"/>
</dbReference>
<dbReference type="InterPro" id="IPR010827">
    <property type="entry name" value="BamA/TamA_POTRA"/>
</dbReference>
<dbReference type="GO" id="GO:0043165">
    <property type="term" value="P:Gram-negative-bacterium-type cell outer membrane assembly"/>
    <property type="evidence" value="ECO:0007669"/>
    <property type="project" value="UniProtKB-UniRule"/>
</dbReference>
<dbReference type="HAMAP" id="MF_01430">
    <property type="entry name" value="OM_assembly_BamA"/>
    <property type="match status" value="1"/>
</dbReference>
<dbReference type="InterPro" id="IPR023707">
    <property type="entry name" value="OM_assembly_BamA"/>
</dbReference>
<comment type="caution">
    <text evidence="11">The sequence shown here is derived from an EMBL/GenBank/DDBJ whole genome shotgun (WGS) entry which is preliminary data.</text>
</comment>
<feature type="chain" id="PRO_5035348422" description="Outer membrane protein assembly factor BamA" evidence="8">
    <location>
        <begin position="38"/>
        <end position="849"/>
    </location>
</feature>
<proteinExistence type="inferred from homology"/>